<name>A0ACC3DGC7_9PEZI</name>
<dbReference type="EMBL" id="JAWDJW010004825">
    <property type="protein sequence ID" value="KAK3071565.1"/>
    <property type="molecule type" value="Genomic_DNA"/>
</dbReference>
<dbReference type="Proteomes" id="UP001186974">
    <property type="component" value="Unassembled WGS sequence"/>
</dbReference>
<evidence type="ECO:0000313" key="2">
    <source>
        <dbReference type="Proteomes" id="UP001186974"/>
    </source>
</evidence>
<proteinExistence type="predicted"/>
<feature type="non-terminal residue" evidence="1">
    <location>
        <position position="309"/>
    </location>
</feature>
<evidence type="ECO:0000313" key="1">
    <source>
        <dbReference type="EMBL" id="KAK3071565.1"/>
    </source>
</evidence>
<keyword evidence="2" id="KW-1185">Reference proteome</keyword>
<protein>
    <submittedName>
        <fullName evidence="1">Uncharacterized protein</fullName>
    </submittedName>
</protein>
<feature type="non-terminal residue" evidence="1">
    <location>
        <position position="1"/>
    </location>
</feature>
<organism evidence="1 2">
    <name type="scientific">Coniosporium uncinatum</name>
    <dbReference type="NCBI Taxonomy" id="93489"/>
    <lineage>
        <taxon>Eukaryota</taxon>
        <taxon>Fungi</taxon>
        <taxon>Dikarya</taxon>
        <taxon>Ascomycota</taxon>
        <taxon>Pezizomycotina</taxon>
        <taxon>Dothideomycetes</taxon>
        <taxon>Dothideomycetes incertae sedis</taxon>
        <taxon>Coniosporium</taxon>
    </lineage>
</organism>
<reference evidence="1" key="1">
    <citation type="submission" date="2024-09" db="EMBL/GenBank/DDBJ databases">
        <title>Black Yeasts Isolated from many extreme environments.</title>
        <authorList>
            <person name="Coleine C."/>
            <person name="Stajich J.E."/>
            <person name="Selbmann L."/>
        </authorList>
    </citation>
    <scope>NUCLEOTIDE SEQUENCE</scope>
    <source>
        <strain evidence="1">CCFEE 5737</strain>
    </source>
</reference>
<sequence length="309" mass="35000">IRALGMLRNQHWILGVQRSSSRLDEVFVLTSAHVYWLKVTPKFEEGRNSKVSRATIIFSWRHFRDAEDTTMHMTVLDDESKILVLIHSRLNGLITQVRFSRSEGQSSPMVTAADPTMLSVKDLTTGSSYLASTILHLHMRPMALPDENGNEKGNLFFELLALDDTYQLRRAIMYTGFMDDLQLLTLSSQVQDLLGQDLGDVDAAGEDDIVDFVVPDNTVEFESLSTAPSGLKSRQRAASTYKWSKAGNIIVYDELLRSQSQQDILEAVQYIRDILSEKNDHFQEALEEPLGTLMDMAQKHEFRVSDLLD</sequence>
<gene>
    <name evidence="1" type="ORF">LTS18_014834</name>
</gene>
<comment type="caution">
    <text evidence="1">The sequence shown here is derived from an EMBL/GenBank/DDBJ whole genome shotgun (WGS) entry which is preliminary data.</text>
</comment>
<accession>A0ACC3DGC7</accession>